<dbReference type="GO" id="GO:0016320">
    <property type="term" value="P:endoplasmic reticulum membrane fusion"/>
    <property type="evidence" value="ECO:0007669"/>
    <property type="project" value="TreeGrafter"/>
</dbReference>
<sequence>MIFLKLYGTELKSPLELSSMVFFNALWDSIISSIRVGVWLPRKFWIEKKGAVEFEINSNGDGVFNVTGIDSFVKEVKLAECGLSYAVVSIMGPQSSGLKLLKDDTAFRMQSALFALVVSDI</sequence>
<dbReference type="GO" id="GO:0005783">
    <property type="term" value="C:endoplasmic reticulum"/>
    <property type="evidence" value="ECO:0007669"/>
    <property type="project" value="TreeGrafter"/>
</dbReference>
<proteinExistence type="predicted"/>
<evidence type="ECO:0000313" key="1">
    <source>
        <dbReference type="EMBL" id="KAF4403856.1"/>
    </source>
</evidence>
<dbReference type="EMBL" id="JAATIQ010000002">
    <property type="protein sequence ID" value="KAF4403856.1"/>
    <property type="molecule type" value="Genomic_DNA"/>
</dbReference>
<dbReference type="PANTHER" id="PTHR45923">
    <property type="entry name" value="PROTEIN SEY1"/>
    <property type="match status" value="1"/>
</dbReference>
<keyword evidence="2" id="KW-1185">Reference proteome</keyword>
<evidence type="ECO:0000313" key="2">
    <source>
        <dbReference type="Proteomes" id="UP000583929"/>
    </source>
</evidence>
<dbReference type="InterPro" id="IPR008803">
    <property type="entry name" value="RHD3/Sey1"/>
</dbReference>
<dbReference type="GO" id="GO:0003924">
    <property type="term" value="F:GTPase activity"/>
    <property type="evidence" value="ECO:0007669"/>
    <property type="project" value="TreeGrafter"/>
</dbReference>
<protein>
    <submittedName>
        <fullName evidence="1">Uncharacterized protein</fullName>
    </submittedName>
</protein>
<dbReference type="PANTHER" id="PTHR45923:SF2">
    <property type="entry name" value="PROTEIN SEY1"/>
    <property type="match status" value="1"/>
</dbReference>
<organism evidence="1 2">
    <name type="scientific">Cannabis sativa</name>
    <name type="common">Hemp</name>
    <name type="synonym">Marijuana</name>
    <dbReference type="NCBI Taxonomy" id="3483"/>
    <lineage>
        <taxon>Eukaryota</taxon>
        <taxon>Viridiplantae</taxon>
        <taxon>Streptophyta</taxon>
        <taxon>Embryophyta</taxon>
        <taxon>Tracheophyta</taxon>
        <taxon>Spermatophyta</taxon>
        <taxon>Magnoliopsida</taxon>
        <taxon>eudicotyledons</taxon>
        <taxon>Gunneridae</taxon>
        <taxon>Pentapetalae</taxon>
        <taxon>rosids</taxon>
        <taxon>fabids</taxon>
        <taxon>Rosales</taxon>
        <taxon>Cannabaceae</taxon>
        <taxon>Cannabis</taxon>
    </lineage>
</organism>
<reference evidence="1 2" key="1">
    <citation type="journal article" date="2020" name="bioRxiv">
        <title>Sequence and annotation of 42 cannabis genomes reveals extensive copy number variation in cannabinoid synthesis and pathogen resistance genes.</title>
        <authorList>
            <person name="Mckernan K.J."/>
            <person name="Helbert Y."/>
            <person name="Kane L.T."/>
            <person name="Ebling H."/>
            <person name="Zhang L."/>
            <person name="Liu B."/>
            <person name="Eaton Z."/>
            <person name="Mclaughlin S."/>
            <person name="Kingan S."/>
            <person name="Baybayan P."/>
            <person name="Concepcion G."/>
            <person name="Jordan M."/>
            <person name="Riva A."/>
            <person name="Barbazuk W."/>
            <person name="Harkins T."/>
        </authorList>
    </citation>
    <scope>NUCLEOTIDE SEQUENCE [LARGE SCALE GENOMIC DNA]</scope>
    <source>
        <strain evidence="2">cv. Jamaican Lion 4</strain>
        <tissue evidence="1">Leaf</tissue>
    </source>
</reference>
<gene>
    <name evidence="1" type="ORF">G4B88_014312</name>
</gene>
<name>A0A7J6I970_CANSA</name>
<dbReference type="AlphaFoldDB" id="A0A7J6I970"/>
<comment type="caution">
    <text evidence="1">The sequence shown here is derived from an EMBL/GenBank/DDBJ whole genome shotgun (WGS) entry which is preliminary data.</text>
</comment>
<dbReference type="Proteomes" id="UP000583929">
    <property type="component" value="Unassembled WGS sequence"/>
</dbReference>
<accession>A0A7J6I970</accession>